<dbReference type="PANTHER" id="PTHR37418:SF2">
    <property type="entry name" value="3-KETO-5-AMINOHEXANOATE CLEAVAGE ENZYME"/>
    <property type="match status" value="1"/>
</dbReference>
<dbReference type="InterPro" id="IPR008567">
    <property type="entry name" value="BKACE"/>
</dbReference>
<name>A0ABV8SW29_9GAMM</name>
<sequence>MSRKVVLTCAVTGGGRPHPRHPAIPITPAQIADSCLEAAKEGASVVHIHVRNPETGMSSDDPRLFDEVVDRVRSSGVDVVINLTCGMGALFVPDPEDESRPGPYSKIYPVPKRMRHIERNLPELASFDITAGNRHYGRFEAIYMNTPHSMRLMAKRFKELGVKPELEVFDAGNIVLAKELIAEGLIEGPPLFQMVFGVKWTAPSGIEPLLYQRNLLPSDAVWQAFGIGTEQMPMLAHTALLGGHVRVGLEDNLYLSRGVFATNGQLVERARKLLECLDLSVATPEEAREIFHLKKQAALTEPSLPR</sequence>
<protein>
    <submittedName>
        <fullName evidence="5">3-keto-5-aminohexanoate cleavage protein</fullName>
    </submittedName>
</protein>
<keyword evidence="6" id="KW-1185">Reference proteome</keyword>
<proteinExistence type="predicted"/>
<keyword evidence="4" id="KW-0862">Zinc</keyword>
<dbReference type="Proteomes" id="UP001595904">
    <property type="component" value="Unassembled WGS sequence"/>
</dbReference>
<keyword evidence="2" id="KW-0808">Transferase</keyword>
<accession>A0ABV8SW29</accession>
<dbReference type="EMBL" id="JBHSDU010000010">
    <property type="protein sequence ID" value="MFC4311776.1"/>
    <property type="molecule type" value="Genomic_DNA"/>
</dbReference>
<dbReference type="PANTHER" id="PTHR37418">
    <property type="entry name" value="3-KETO-5-AMINOHEXANOATE CLEAVAGE ENZYME-RELATED"/>
    <property type="match status" value="1"/>
</dbReference>
<dbReference type="Pfam" id="PF05853">
    <property type="entry name" value="BKACE"/>
    <property type="match status" value="1"/>
</dbReference>
<evidence type="ECO:0000256" key="2">
    <source>
        <dbReference type="ARBA" id="ARBA00022679"/>
    </source>
</evidence>
<organism evidence="5 6">
    <name type="scientific">Steroidobacter flavus</name>
    <dbReference type="NCBI Taxonomy" id="1842136"/>
    <lineage>
        <taxon>Bacteria</taxon>
        <taxon>Pseudomonadati</taxon>
        <taxon>Pseudomonadota</taxon>
        <taxon>Gammaproteobacteria</taxon>
        <taxon>Steroidobacterales</taxon>
        <taxon>Steroidobacteraceae</taxon>
        <taxon>Steroidobacter</taxon>
    </lineage>
</organism>
<keyword evidence="3" id="KW-0479">Metal-binding</keyword>
<evidence type="ECO:0000313" key="5">
    <source>
        <dbReference type="EMBL" id="MFC4311776.1"/>
    </source>
</evidence>
<dbReference type="RefSeq" id="WP_380600616.1">
    <property type="nucleotide sequence ID" value="NZ_JBHSDU010000010.1"/>
</dbReference>
<dbReference type="InterPro" id="IPR013785">
    <property type="entry name" value="Aldolase_TIM"/>
</dbReference>
<dbReference type="Gene3D" id="3.20.20.70">
    <property type="entry name" value="Aldolase class I"/>
    <property type="match status" value="1"/>
</dbReference>
<evidence type="ECO:0000256" key="1">
    <source>
        <dbReference type="ARBA" id="ARBA00001947"/>
    </source>
</evidence>
<evidence type="ECO:0000256" key="3">
    <source>
        <dbReference type="ARBA" id="ARBA00022723"/>
    </source>
</evidence>
<reference evidence="6" key="1">
    <citation type="journal article" date="2019" name="Int. J. Syst. Evol. Microbiol.">
        <title>The Global Catalogue of Microorganisms (GCM) 10K type strain sequencing project: providing services to taxonomists for standard genome sequencing and annotation.</title>
        <authorList>
            <consortium name="The Broad Institute Genomics Platform"/>
            <consortium name="The Broad Institute Genome Sequencing Center for Infectious Disease"/>
            <person name="Wu L."/>
            <person name="Ma J."/>
        </authorList>
    </citation>
    <scope>NUCLEOTIDE SEQUENCE [LARGE SCALE GENOMIC DNA]</scope>
    <source>
        <strain evidence="6">CGMCC 1.10759</strain>
    </source>
</reference>
<gene>
    <name evidence="5" type="ORF">ACFPN2_22015</name>
</gene>
<comment type="cofactor">
    <cofactor evidence="1">
        <name>Zn(2+)</name>
        <dbReference type="ChEBI" id="CHEBI:29105"/>
    </cofactor>
</comment>
<evidence type="ECO:0000313" key="6">
    <source>
        <dbReference type="Proteomes" id="UP001595904"/>
    </source>
</evidence>
<comment type="caution">
    <text evidence="5">The sequence shown here is derived from an EMBL/GenBank/DDBJ whole genome shotgun (WGS) entry which is preliminary data.</text>
</comment>
<evidence type="ECO:0000256" key="4">
    <source>
        <dbReference type="ARBA" id="ARBA00022833"/>
    </source>
</evidence>